<evidence type="ECO:0000313" key="4">
    <source>
        <dbReference type="EMBL" id="OQR76740.1"/>
    </source>
</evidence>
<evidence type="ECO:0000256" key="1">
    <source>
        <dbReference type="ARBA" id="ARBA00023157"/>
    </source>
</evidence>
<evidence type="ECO:0000259" key="3">
    <source>
        <dbReference type="PROSITE" id="PS50240"/>
    </source>
</evidence>
<dbReference type="PRINTS" id="PR00722">
    <property type="entry name" value="CHYMOTRYPSIN"/>
</dbReference>
<dbReference type="Proteomes" id="UP000192247">
    <property type="component" value="Unassembled WGS sequence"/>
</dbReference>
<keyword evidence="2" id="KW-0732">Signal</keyword>
<dbReference type="PANTHER" id="PTHR24252:SF11">
    <property type="entry name" value="ATRIAL NATRIURETIC PEPTIDE-CONVERTING ENZYME ISOFORM X1"/>
    <property type="match status" value="1"/>
</dbReference>
<keyword evidence="1" id="KW-1015">Disulfide bond</keyword>
<accession>A0A1V9XTC0</accession>
<dbReference type="Pfam" id="PF00089">
    <property type="entry name" value="Trypsin"/>
    <property type="match status" value="1"/>
</dbReference>
<evidence type="ECO:0000313" key="5">
    <source>
        <dbReference type="Proteomes" id="UP000192247"/>
    </source>
</evidence>
<dbReference type="InterPro" id="IPR009003">
    <property type="entry name" value="Peptidase_S1_PA"/>
</dbReference>
<dbReference type="SMART" id="SM00020">
    <property type="entry name" value="Tryp_SPc"/>
    <property type="match status" value="1"/>
</dbReference>
<dbReference type="GO" id="GO:0006508">
    <property type="term" value="P:proteolysis"/>
    <property type="evidence" value="ECO:0007669"/>
    <property type="project" value="InterPro"/>
</dbReference>
<dbReference type="InParanoid" id="A0A1V9XTC0"/>
<reference evidence="4 5" key="1">
    <citation type="journal article" date="2017" name="Gigascience">
        <title>Draft genome of the honey bee ectoparasitic mite, Tropilaelaps mercedesae, is shaped by the parasitic life history.</title>
        <authorList>
            <person name="Dong X."/>
            <person name="Armstrong S.D."/>
            <person name="Xia D."/>
            <person name="Makepeace B.L."/>
            <person name="Darby A.C."/>
            <person name="Kadowaki T."/>
        </authorList>
    </citation>
    <scope>NUCLEOTIDE SEQUENCE [LARGE SCALE GENOMIC DNA]</scope>
    <source>
        <strain evidence="4">Wuxi-XJTLU</strain>
    </source>
</reference>
<dbReference type="AlphaFoldDB" id="A0A1V9XTC0"/>
<dbReference type="InterPro" id="IPR018114">
    <property type="entry name" value="TRYPSIN_HIS"/>
</dbReference>
<dbReference type="PANTHER" id="PTHR24252">
    <property type="entry name" value="ACROSIN-RELATED"/>
    <property type="match status" value="1"/>
</dbReference>
<dbReference type="InterPro" id="IPR043504">
    <property type="entry name" value="Peptidase_S1_PA_chymotrypsin"/>
</dbReference>
<dbReference type="GO" id="GO:0004252">
    <property type="term" value="F:serine-type endopeptidase activity"/>
    <property type="evidence" value="ECO:0007669"/>
    <property type="project" value="InterPro"/>
</dbReference>
<dbReference type="CDD" id="cd00190">
    <property type="entry name" value="Tryp_SPc"/>
    <property type="match status" value="1"/>
</dbReference>
<sequence length="297" mass="34359">MSSCSCRRRWRLGASIRAALLALVVLRDGVRSHQRGDVRYPDQFAQQPLIIDGEDVEQLDFTWITSLQVFNKRKIWWHVCSGSLISNQHILTAAHCVEGRFGLPWRVVLGKQNLETPFTKDEFHMRPEQFILDELWSRSRRDYDFSLVKLRGQLNFFGAHRSLSPIRLPEKDDFAAFDNSDCRIAGWGFINKNATKPWPRLQMIHTRVLPWKSCQQTVGPEIRRLFNVDFTRRMLCAKGERGLVWVGDSGGSLECKRDGHSVLVGILSFGFTEKIYLPPVYAHVSERVEWIKAKMSQ</sequence>
<dbReference type="STRING" id="418985.A0A1V9XTC0"/>
<dbReference type="Gene3D" id="2.40.10.10">
    <property type="entry name" value="Trypsin-like serine proteases"/>
    <property type="match status" value="1"/>
</dbReference>
<dbReference type="PROSITE" id="PS50240">
    <property type="entry name" value="TRYPSIN_DOM"/>
    <property type="match status" value="1"/>
</dbReference>
<dbReference type="SUPFAM" id="SSF50494">
    <property type="entry name" value="Trypsin-like serine proteases"/>
    <property type="match status" value="1"/>
</dbReference>
<feature type="chain" id="PRO_5012054223" evidence="2">
    <location>
        <begin position="33"/>
        <end position="297"/>
    </location>
</feature>
<protein>
    <submittedName>
        <fullName evidence="4">Chymotrypsin elastase family member 3B-like</fullName>
    </submittedName>
</protein>
<dbReference type="InterPro" id="IPR001314">
    <property type="entry name" value="Peptidase_S1A"/>
</dbReference>
<keyword evidence="5" id="KW-1185">Reference proteome</keyword>
<dbReference type="OrthoDB" id="6503465at2759"/>
<feature type="domain" description="Peptidase S1" evidence="3">
    <location>
        <begin position="50"/>
        <end position="296"/>
    </location>
</feature>
<comment type="caution">
    <text evidence="4">The sequence shown here is derived from an EMBL/GenBank/DDBJ whole genome shotgun (WGS) entry which is preliminary data.</text>
</comment>
<gene>
    <name evidence="4" type="ORF">BIW11_00543</name>
</gene>
<proteinExistence type="predicted"/>
<dbReference type="PROSITE" id="PS00134">
    <property type="entry name" value="TRYPSIN_HIS"/>
    <property type="match status" value="1"/>
</dbReference>
<dbReference type="InterPro" id="IPR001254">
    <property type="entry name" value="Trypsin_dom"/>
</dbReference>
<name>A0A1V9XTC0_9ACAR</name>
<dbReference type="EMBL" id="MNPL01004459">
    <property type="protein sequence ID" value="OQR76740.1"/>
    <property type="molecule type" value="Genomic_DNA"/>
</dbReference>
<feature type="signal peptide" evidence="2">
    <location>
        <begin position="1"/>
        <end position="32"/>
    </location>
</feature>
<organism evidence="4 5">
    <name type="scientific">Tropilaelaps mercedesae</name>
    <dbReference type="NCBI Taxonomy" id="418985"/>
    <lineage>
        <taxon>Eukaryota</taxon>
        <taxon>Metazoa</taxon>
        <taxon>Ecdysozoa</taxon>
        <taxon>Arthropoda</taxon>
        <taxon>Chelicerata</taxon>
        <taxon>Arachnida</taxon>
        <taxon>Acari</taxon>
        <taxon>Parasitiformes</taxon>
        <taxon>Mesostigmata</taxon>
        <taxon>Gamasina</taxon>
        <taxon>Dermanyssoidea</taxon>
        <taxon>Laelapidae</taxon>
        <taxon>Tropilaelaps</taxon>
    </lineage>
</organism>
<evidence type="ECO:0000256" key="2">
    <source>
        <dbReference type="SAM" id="SignalP"/>
    </source>
</evidence>